<reference evidence="4 5" key="1">
    <citation type="submission" date="2020-11" db="EMBL/GenBank/DDBJ databases">
        <title>A novel isolate from a Black sea contaminated sediment with potential to produce alkanes: Plantactinospora alkalitolerans sp. nov.</title>
        <authorList>
            <person name="Carro L."/>
            <person name="Veyisoglu A."/>
            <person name="Guven K."/>
            <person name="Schumann P."/>
            <person name="Klenk H.-P."/>
            <person name="Sahin N."/>
        </authorList>
    </citation>
    <scope>NUCLEOTIDE SEQUENCE [LARGE SCALE GENOMIC DNA]</scope>
    <source>
        <strain evidence="4 5">S1510</strain>
    </source>
</reference>
<comment type="caution">
    <text evidence="4">The sequence shown here is derived from an EMBL/GenBank/DDBJ whole genome shotgun (WGS) entry which is preliminary data.</text>
</comment>
<keyword evidence="2" id="KW-0472">Membrane</keyword>
<name>A0ABS0H8F4_9ACTN</name>
<dbReference type="Pfam" id="PF18864">
    <property type="entry name" value="AbiTii"/>
    <property type="match status" value="1"/>
</dbReference>
<dbReference type="Proteomes" id="UP000638560">
    <property type="component" value="Unassembled WGS sequence"/>
</dbReference>
<dbReference type="InterPro" id="IPR041304">
    <property type="entry name" value="AbiTii"/>
</dbReference>
<accession>A0ABS0H8F4</accession>
<feature type="domain" description="AbiTii" evidence="3">
    <location>
        <begin position="16"/>
        <end position="203"/>
    </location>
</feature>
<evidence type="ECO:0000313" key="4">
    <source>
        <dbReference type="EMBL" id="MBF9134762.1"/>
    </source>
</evidence>
<keyword evidence="2" id="KW-1133">Transmembrane helix</keyword>
<evidence type="ECO:0000259" key="3">
    <source>
        <dbReference type="Pfam" id="PF18864"/>
    </source>
</evidence>
<dbReference type="EMBL" id="JADPUN010000377">
    <property type="protein sequence ID" value="MBF9134762.1"/>
    <property type="molecule type" value="Genomic_DNA"/>
</dbReference>
<feature type="transmembrane region" description="Helical" evidence="2">
    <location>
        <begin position="304"/>
        <end position="329"/>
    </location>
</feature>
<organism evidence="4 5">
    <name type="scientific">Plantactinospora alkalitolerans</name>
    <dbReference type="NCBI Taxonomy" id="2789879"/>
    <lineage>
        <taxon>Bacteria</taxon>
        <taxon>Bacillati</taxon>
        <taxon>Actinomycetota</taxon>
        <taxon>Actinomycetes</taxon>
        <taxon>Micromonosporales</taxon>
        <taxon>Micromonosporaceae</taxon>
        <taxon>Plantactinospora</taxon>
    </lineage>
</organism>
<keyword evidence="2" id="KW-0812">Transmembrane</keyword>
<feature type="region of interest" description="Disordered" evidence="1">
    <location>
        <begin position="273"/>
        <end position="292"/>
    </location>
</feature>
<sequence>MRRGDKMYGMAHKRESLLAQIEAGVLDDSVPVASLLQKCIVLGGKAGSEKMRDWARQELNGYKVDMVPPYRHVHTGLMAIFTNRAGFNGMHQRIVPTMFPQQIRDILAELGVDMETAVLAGGIGELEALAKRDEGEHHLMPPWGDVMVDTLQKHLVTPDTRVKVVYWPLSDASLRGLLVKVRTALAELIAELIASTPESQDVPDKAAADQAVQYVITGERATVHVTSQHAHGSGVNIAVAPSDGVTVSGAGTAIGSQTASGAGSSVVGSQFASGSHNSLTGRDGAAVDPSARQGRWARLRRRGWMVALTTILGGIAGVAAAVLGLFTWLDWTPWWR</sequence>
<proteinExistence type="predicted"/>
<evidence type="ECO:0000256" key="1">
    <source>
        <dbReference type="SAM" id="MobiDB-lite"/>
    </source>
</evidence>
<evidence type="ECO:0000256" key="2">
    <source>
        <dbReference type="SAM" id="Phobius"/>
    </source>
</evidence>
<gene>
    <name evidence="4" type="ORF">I0C86_38415</name>
</gene>
<keyword evidence="5" id="KW-1185">Reference proteome</keyword>
<evidence type="ECO:0000313" key="5">
    <source>
        <dbReference type="Proteomes" id="UP000638560"/>
    </source>
</evidence>
<protein>
    <recommendedName>
        <fullName evidence="3">AbiTii domain-containing protein</fullName>
    </recommendedName>
</protein>